<comment type="caution">
    <text evidence="5">The sequence shown here is derived from an EMBL/GenBank/DDBJ whole genome shotgun (WGS) entry which is preliminary data.</text>
</comment>
<dbReference type="PROSITE" id="PS50949">
    <property type="entry name" value="HTH_GNTR"/>
    <property type="match status" value="1"/>
</dbReference>
<organism evidence="5 6">
    <name type="scientific">Streptomyces canus</name>
    <dbReference type="NCBI Taxonomy" id="58343"/>
    <lineage>
        <taxon>Bacteria</taxon>
        <taxon>Bacillati</taxon>
        <taxon>Actinomycetota</taxon>
        <taxon>Actinomycetes</taxon>
        <taxon>Kitasatosporales</taxon>
        <taxon>Streptomycetaceae</taxon>
        <taxon>Streptomyces</taxon>
        <taxon>Streptomyces aurantiacus group</taxon>
    </lineage>
</organism>
<dbReference type="GO" id="GO:0045892">
    <property type="term" value="P:negative regulation of DNA-templated transcription"/>
    <property type="evidence" value="ECO:0007669"/>
    <property type="project" value="TreeGrafter"/>
</dbReference>
<reference evidence="5" key="1">
    <citation type="submission" date="2023-07" db="EMBL/GenBank/DDBJ databases">
        <title>Comparative genomics of wheat-associated soil bacteria to identify genetic determinants of phenazine resistance.</title>
        <authorList>
            <person name="Mouncey N."/>
        </authorList>
    </citation>
    <scope>NUCLEOTIDE SEQUENCE</scope>
    <source>
        <strain evidence="5">V4I22</strain>
    </source>
</reference>
<dbReference type="InterPro" id="IPR000524">
    <property type="entry name" value="Tscrpt_reg_HTH_GntR"/>
</dbReference>
<dbReference type="PANTHER" id="PTHR44846:SF17">
    <property type="entry name" value="GNTR-FAMILY TRANSCRIPTIONAL REGULATOR"/>
    <property type="match status" value="1"/>
</dbReference>
<gene>
    <name evidence="5" type="ORF">QFZ22_006171</name>
</gene>
<keyword evidence="3" id="KW-0804">Transcription</keyword>
<proteinExistence type="predicted"/>
<dbReference type="PRINTS" id="PR00035">
    <property type="entry name" value="HTHGNTR"/>
</dbReference>
<name>A0AAW8FJ87_9ACTN</name>
<dbReference type="PANTHER" id="PTHR44846">
    <property type="entry name" value="MANNOSYL-D-GLYCERATE TRANSPORT/METABOLISM SYSTEM REPRESSOR MNGR-RELATED"/>
    <property type="match status" value="1"/>
</dbReference>
<dbReference type="GO" id="GO:0003700">
    <property type="term" value="F:DNA-binding transcription factor activity"/>
    <property type="evidence" value="ECO:0007669"/>
    <property type="project" value="InterPro"/>
</dbReference>
<feature type="domain" description="HTH gntR-type" evidence="4">
    <location>
        <begin position="7"/>
        <end position="73"/>
    </location>
</feature>
<dbReference type="Gene3D" id="1.10.10.10">
    <property type="entry name" value="Winged helix-like DNA-binding domain superfamily/Winged helix DNA-binding domain"/>
    <property type="match status" value="1"/>
</dbReference>
<keyword evidence="1" id="KW-0805">Transcription regulation</keyword>
<keyword evidence="2 5" id="KW-0238">DNA-binding</keyword>
<evidence type="ECO:0000256" key="1">
    <source>
        <dbReference type="ARBA" id="ARBA00023015"/>
    </source>
</evidence>
<dbReference type="EMBL" id="JAUSZV010000005">
    <property type="protein sequence ID" value="MDQ0910186.1"/>
    <property type="molecule type" value="Genomic_DNA"/>
</dbReference>
<dbReference type="CDD" id="cd07377">
    <property type="entry name" value="WHTH_GntR"/>
    <property type="match status" value="1"/>
</dbReference>
<evidence type="ECO:0000256" key="2">
    <source>
        <dbReference type="ARBA" id="ARBA00023125"/>
    </source>
</evidence>
<dbReference type="Pfam" id="PF00392">
    <property type="entry name" value="GntR"/>
    <property type="match status" value="1"/>
</dbReference>
<accession>A0AAW8FJ87</accession>
<sequence>MPQGSPRGTYLEVSESLREKISKGEITEALPSQSALVSDYSVSRSTIERALATLKVEGVIESVQGAGWFVSGTGDRRPLVV</sequence>
<evidence type="ECO:0000256" key="3">
    <source>
        <dbReference type="ARBA" id="ARBA00023163"/>
    </source>
</evidence>
<dbReference type="InterPro" id="IPR036388">
    <property type="entry name" value="WH-like_DNA-bd_sf"/>
</dbReference>
<evidence type="ECO:0000313" key="6">
    <source>
        <dbReference type="Proteomes" id="UP001234216"/>
    </source>
</evidence>
<dbReference type="InterPro" id="IPR050679">
    <property type="entry name" value="Bact_HTH_transcr_reg"/>
</dbReference>
<dbReference type="GO" id="GO:0003677">
    <property type="term" value="F:DNA binding"/>
    <property type="evidence" value="ECO:0007669"/>
    <property type="project" value="UniProtKB-KW"/>
</dbReference>
<dbReference type="Proteomes" id="UP001234216">
    <property type="component" value="Unassembled WGS sequence"/>
</dbReference>
<dbReference type="SUPFAM" id="SSF46785">
    <property type="entry name" value="Winged helix' DNA-binding domain"/>
    <property type="match status" value="1"/>
</dbReference>
<dbReference type="InterPro" id="IPR036390">
    <property type="entry name" value="WH_DNA-bd_sf"/>
</dbReference>
<evidence type="ECO:0000259" key="4">
    <source>
        <dbReference type="PROSITE" id="PS50949"/>
    </source>
</evidence>
<protein>
    <submittedName>
        <fullName evidence="5">DNA-binding GntR family transcriptional regulator</fullName>
    </submittedName>
</protein>
<dbReference type="AlphaFoldDB" id="A0AAW8FJ87"/>
<dbReference type="SMART" id="SM00345">
    <property type="entry name" value="HTH_GNTR"/>
    <property type="match status" value="1"/>
</dbReference>
<evidence type="ECO:0000313" key="5">
    <source>
        <dbReference type="EMBL" id="MDQ0910186.1"/>
    </source>
</evidence>